<dbReference type="EMBL" id="VUNR01000018">
    <property type="protein sequence ID" value="MSU09235.1"/>
    <property type="molecule type" value="Genomic_DNA"/>
</dbReference>
<keyword evidence="3" id="KW-0804">Transcription</keyword>
<name>A0A6I2UHM3_9FIRM</name>
<evidence type="ECO:0000256" key="1">
    <source>
        <dbReference type="ARBA" id="ARBA00023015"/>
    </source>
</evidence>
<dbReference type="Gene3D" id="1.10.10.60">
    <property type="entry name" value="Homeodomain-like"/>
    <property type="match status" value="2"/>
</dbReference>
<dbReference type="InterPro" id="IPR018060">
    <property type="entry name" value="HTH_AraC"/>
</dbReference>
<feature type="domain" description="HTH araC/xylS-type" evidence="4">
    <location>
        <begin position="176"/>
        <end position="274"/>
    </location>
</feature>
<gene>
    <name evidence="5" type="ORF">FYJ84_09585</name>
</gene>
<keyword evidence="6" id="KW-1185">Reference proteome</keyword>
<evidence type="ECO:0000313" key="5">
    <source>
        <dbReference type="EMBL" id="MSU09235.1"/>
    </source>
</evidence>
<dbReference type="GO" id="GO:0003700">
    <property type="term" value="F:DNA-binding transcription factor activity"/>
    <property type="evidence" value="ECO:0007669"/>
    <property type="project" value="InterPro"/>
</dbReference>
<dbReference type="GeneID" id="96779173"/>
<dbReference type="PANTHER" id="PTHR43280:SF2">
    <property type="entry name" value="HTH-TYPE TRANSCRIPTIONAL REGULATOR EXSA"/>
    <property type="match status" value="1"/>
</dbReference>
<dbReference type="Pfam" id="PF12833">
    <property type="entry name" value="HTH_18"/>
    <property type="match status" value="1"/>
</dbReference>
<dbReference type="Gene3D" id="2.60.120.280">
    <property type="entry name" value="Regulatory protein AraC"/>
    <property type="match status" value="1"/>
</dbReference>
<keyword evidence="1" id="KW-0805">Transcription regulation</keyword>
<dbReference type="RefSeq" id="WP_154407402.1">
    <property type="nucleotide sequence ID" value="NZ_JBGVIR010000037.1"/>
</dbReference>
<dbReference type="SMART" id="SM00342">
    <property type="entry name" value="HTH_ARAC"/>
    <property type="match status" value="1"/>
</dbReference>
<dbReference type="SUPFAM" id="SSF46689">
    <property type="entry name" value="Homeodomain-like"/>
    <property type="match status" value="2"/>
</dbReference>
<dbReference type="InterPro" id="IPR009057">
    <property type="entry name" value="Homeodomain-like_sf"/>
</dbReference>
<dbReference type="Pfam" id="PF02311">
    <property type="entry name" value="AraC_binding"/>
    <property type="match status" value="1"/>
</dbReference>
<dbReference type="PANTHER" id="PTHR43280">
    <property type="entry name" value="ARAC-FAMILY TRANSCRIPTIONAL REGULATOR"/>
    <property type="match status" value="1"/>
</dbReference>
<accession>A0A6I2UHM3</accession>
<dbReference type="Proteomes" id="UP000433181">
    <property type="component" value="Unassembled WGS sequence"/>
</dbReference>
<comment type="caution">
    <text evidence="5">The sequence shown here is derived from an EMBL/GenBank/DDBJ whole genome shotgun (WGS) entry which is preliminary data.</text>
</comment>
<dbReference type="InterPro" id="IPR003313">
    <property type="entry name" value="AraC-bd"/>
</dbReference>
<organism evidence="5 6">
    <name type="scientific">Anaerovibrio slackiae</name>
    <dbReference type="NCBI Taxonomy" id="2652309"/>
    <lineage>
        <taxon>Bacteria</taxon>
        <taxon>Bacillati</taxon>
        <taxon>Bacillota</taxon>
        <taxon>Negativicutes</taxon>
        <taxon>Selenomonadales</taxon>
        <taxon>Selenomonadaceae</taxon>
        <taxon>Anaerovibrio</taxon>
    </lineage>
</organism>
<reference evidence="5 6" key="1">
    <citation type="submission" date="2019-08" db="EMBL/GenBank/DDBJ databases">
        <title>In-depth cultivation of the pig gut microbiome towards novel bacterial diversity and tailored functional studies.</title>
        <authorList>
            <person name="Wylensek D."/>
            <person name="Hitch T.C.A."/>
            <person name="Clavel T."/>
        </authorList>
    </citation>
    <scope>NUCLEOTIDE SEQUENCE [LARGE SCALE GENOMIC DNA]</scope>
    <source>
        <strain evidence="5 6">WCA-693-APC-5D-A</strain>
    </source>
</reference>
<dbReference type="PROSITE" id="PS01124">
    <property type="entry name" value="HTH_ARAC_FAMILY_2"/>
    <property type="match status" value="1"/>
</dbReference>
<evidence type="ECO:0000313" key="6">
    <source>
        <dbReference type="Proteomes" id="UP000433181"/>
    </source>
</evidence>
<evidence type="ECO:0000256" key="3">
    <source>
        <dbReference type="ARBA" id="ARBA00023163"/>
    </source>
</evidence>
<sequence>MEDAQGIVLTAHSAGLSITTFGKSHTYPGHYYGPAMRPYYLIHYILSGKGVFQSYHGDSRTYRLHQGQGFLIEPGFVNRYESDASEPWSYIWVAFSGSEARSIIEALGLSQEEPIFSCTPEQGHALEQCIDRMLEFQDVQLANSFRRMAQLNEFLAILAEAQKDTLPSARADDYVASGLAYIRSHLSEPFTVQNLADYLRLNRSYMTTLFKEKIGMSPHEYIQQCRINKSGHLLESSALSIETIAYSCGYAKTDSYTRAFQRQKGMSPSAYRRLCRENKYSLYLVNNK</sequence>
<dbReference type="InterPro" id="IPR037923">
    <property type="entry name" value="HTH-like"/>
</dbReference>
<dbReference type="AlphaFoldDB" id="A0A6I2UHM3"/>
<dbReference type="GO" id="GO:0043565">
    <property type="term" value="F:sequence-specific DNA binding"/>
    <property type="evidence" value="ECO:0007669"/>
    <property type="project" value="InterPro"/>
</dbReference>
<dbReference type="CDD" id="cd06986">
    <property type="entry name" value="cupin_MmsR-like_N"/>
    <property type="match status" value="1"/>
</dbReference>
<evidence type="ECO:0000259" key="4">
    <source>
        <dbReference type="PROSITE" id="PS01124"/>
    </source>
</evidence>
<dbReference type="SUPFAM" id="SSF51215">
    <property type="entry name" value="Regulatory protein AraC"/>
    <property type="match status" value="1"/>
</dbReference>
<proteinExistence type="predicted"/>
<protein>
    <submittedName>
        <fullName evidence="5">AraC family transcriptional regulator</fullName>
    </submittedName>
</protein>
<keyword evidence="2" id="KW-0238">DNA-binding</keyword>
<evidence type="ECO:0000256" key="2">
    <source>
        <dbReference type="ARBA" id="ARBA00023125"/>
    </source>
</evidence>